<dbReference type="InterPro" id="IPR004827">
    <property type="entry name" value="bZIP"/>
</dbReference>
<protein>
    <recommendedName>
        <fullName evidence="4">BZIP domain-containing protein</fullName>
    </recommendedName>
</protein>
<dbReference type="PROSITE" id="PS50217">
    <property type="entry name" value="BZIP"/>
    <property type="match status" value="1"/>
</dbReference>
<dbReference type="Gene3D" id="1.20.5.170">
    <property type="match status" value="1"/>
</dbReference>
<gene>
    <name evidence="5" type="primary">gb16481</name>
    <name evidence="5" type="ORF">PR202_gb16481</name>
</gene>
<evidence type="ECO:0000256" key="1">
    <source>
        <dbReference type="ARBA" id="ARBA00023015"/>
    </source>
</evidence>
<feature type="compositionally biased region" description="Basic residues" evidence="3">
    <location>
        <begin position="49"/>
        <end position="58"/>
    </location>
</feature>
<keyword evidence="2" id="KW-0804">Transcription</keyword>
<dbReference type="Proteomes" id="UP001054889">
    <property type="component" value="Unassembled WGS sequence"/>
</dbReference>
<dbReference type="Pfam" id="PF07716">
    <property type="entry name" value="bZIP_2"/>
    <property type="match status" value="1"/>
</dbReference>
<dbReference type="PANTHER" id="PTHR23334:SF20">
    <property type="entry name" value="BASIC LEUCINE ZIPPER 24"/>
    <property type="match status" value="1"/>
</dbReference>
<reference evidence="5" key="2">
    <citation type="submission" date="2021-12" db="EMBL/GenBank/DDBJ databases">
        <title>Resequencing data analysis of finger millet.</title>
        <authorList>
            <person name="Hatakeyama M."/>
            <person name="Aluri S."/>
            <person name="Balachadran M.T."/>
            <person name="Sivarajan S.R."/>
            <person name="Poveda L."/>
            <person name="Shimizu-Inatsugi R."/>
            <person name="Schlapbach R."/>
            <person name="Sreeman S.M."/>
            <person name="Shimizu K.K."/>
        </authorList>
    </citation>
    <scope>NUCLEOTIDE SEQUENCE</scope>
</reference>
<keyword evidence="6" id="KW-1185">Reference proteome</keyword>
<sequence>MISCKPLRHALTLIPVTHLVHQRQHTLIRATTLTPVFSTDDDSCSGDKAKRKKPQKAKGNRDAVRKYRQKKKAHTKHLEEEVKKLRAINQQLVEKLQGQGALEAEVLRLRTLLVDVRAKIDGALGNYPFQTRDAGNGLSCDAMAQCFLGKDVTGSCGPALMNCGISPGSHPNPH</sequence>
<evidence type="ECO:0000259" key="4">
    <source>
        <dbReference type="PROSITE" id="PS50217"/>
    </source>
</evidence>
<dbReference type="GO" id="GO:0000978">
    <property type="term" value="F:RNA polymerase II cis-regulatory region sequence-specific DNA binding"/>
    <property type="evidence" value="ECO:0007669"/>
    <property type="project" value="TreeGrafter"/>
</dbReference>
<evidence type="ECO:0000313" key="6">
    <source>
        <dbReference type="Proteomes" id="UP001054889"/>
    </source>
</evidence>
<proteinExistence type="predicted"/>
<keyword evidence="1" id="KW-0805">Transcription regulation</keyword>
<dbReference type="GO" id="GO:0000981">
    <property type="term" value="F:DNA-binding transcription factor activity, RNA polymerase II-specific"/>
    <property type="evidence" value="ECO:0007669"/>
    <property type="project" value="TreeGrafter"/>
</dbReference>
<dbReference type="InterPro" id="IPR046347">
    <property type="entry name" value="bZIP_sf"/>
</dbReference>
<feature type="domain" description="BZIP" evidence="4">
    <location>
        <begin position="50"/>
        <end position="97"/>
    </location>
</feature>
<dbReference type="AlphaFoldDB" id="A0AAV5F0D8"/>
<reference evidence="5" key="1">
    <citation type="journal article" date="2018" name="DNA Res.">
        <title>Multiple hybrid de novo genome assembly of finger millet, an orphan allotetraploid crop.</title>
        <authorList>
            <person name="Hatakeyama M."/>
            <person name="Aluri S."/>
            <person name="Balachadran M.T."/>
            <person name="Sivarajan S.R."/>
            <person name="Patrignani A."/>
            <person name="Gruter S."/>
            <person name="Poveda L."/>
            <person name="Shimizu-Inatsugi R."/>
            <person name="Baeten J."/>
            <person name="Francoijs K.J."/>
            <person name="Nataraja K.N."/>
            <person name="Reddy Y.A.N."/>
            <person name="Phadnis S."/>
            <person name="Ravikumar R.L."/>
            <person name="Schlapbach R."/>
            <person name="Sreeman S.M."/>
            <person name="Shimizu K.K."/>
        </authorList>
    </citation>
    <scope>NUCLEOTIDE SEQUENCE</scope>
</reference>
<organism evidence="5 6">
    <name type="scientific">Eleusine coracana subsp. coracana</name>
    <dbReference type="NCBI Taxonomy" id="191504"/>
    <lineage>
        <taxon>Eukaryota</taxon>
        <taxon>Viridiplantae</taxon>
        <taxon>Streptophyta</taxon>
        <taxon>Embryophyta</taxon>
        <taxon>Tracheophyta</taxon>
        <taxon>Spermatophyta</taxon>
        <taxon>Magnoliopsida</taxon>
        <taxon>Liliopsida</taxon>
        <taxon>Poales</taxon>
        <taxon>Poaceae</taxon>
        <taxon>PACMAD clade</taxon>
        <taxon>Chloridoideae</taxon>
        <taxon>Cynodonteae</taxon>
        <taxon>Eleusininae</taxon>
        <taxon>Eleusine</taxon>
    </lineage>
</organism>
<evidence type="ECO:0000256" key="3">
    <source>
        <dbReference type="SAM" id="MobiDB-lite"/>
    </source>
</evidence>
<dbReference type="GO" id="GO:0006351">
    <property type="term" value="P:DNA-templated transcription"/>
    <property type="evidence" value="ECO:0007669"/>
    <property type="project" value="InterPro"/>
</dbReference>
<dbReference type="PANTHER" id="PTHR23334">
    <property type="entry name" value="CCAAT/ENHANCER BINDING PROTEIN"/>
    <property type="match status" value="1"/>
</dbReference>
<evidence type="ECO:0000313" key="5">
    <source>
        <dbReference type="EMBL" id="GJN28370.1"/>
    </source>
</evidence>
<accession>A0AAV5F0D8</accession>
<name>A0AAV5F0D8_ELECO</name>
<comment type="caution">
    <text evidence="5">The sequence shown here is derived from an EMBL/GenBank/DDBJ whole genome shotgun (WGS) entry which is preliminary data.</text>
</comment>
<dbReference type="SMART" id="SM00338">
    <property type="entry name" value="BRLZ"/>
    <property type="match status" value="1"/>
</dbReference>
<dbReference type="EMBL" id="BQKI01000080">
    <property type="protein sequence ID" value="GJN28370.1"/>
    <property type="molecule type" value="Genomic_DNA"/>
</dbReference>
<dbReference type="SUPFAM" id="SSF57959">
    <property type="entry name" value="Leucine zipper domain"/>
    <property type="match status" value="1"/>
</dbReference>
<feature type="region of interest" description="Disordered" evidence="3">
    <location>
        <begin position="39"/>
        <end position="62"/>
    </location>
</feature>
<evidence type="ECO:0000256" key="2">
    <source>
        <dbReference type="ARBA" id="ARBA00023163"/>
    </source>
</evidence>
<dbReference type="InterPro" id="IPR031106">
    <property type="entry name" value="C/EBP"/>
</dbReference>